<protein>
    <submittedName>
        <fullName evidence="2">Uncharacterized protein</fullName>
    </submittedName>
</protein>
<accession>A0ABS2KP42</accession>
<evidence type="ECO:0000256" key="1">
    <source>
        <dbReference type="SAM" id="MobiDB-lite"/>
    </source>
</evidence>
<evidence type="ECO:0000313" key="2">
    <source>
        <dbReference type="EMBL" id="MBM7413592.1"/>
    </source>
</evidence>
<feature type="region of interest" description="Disordered" evidence="1">
    <location>
        <begin position="1"/>
        <end position="40"/>
    </location>
</feature>
<sequence length="55" mass="5935">MSLDHSDETTTAPVTDGQYPSVPMTPLRPAPAASTPRDDAYPGVLRTLAMFLFAR</sequence>
<dbReference type="Proteomes" id="UP000703038">
    <property type="component" value="Unassembled WGS sequence"/>
</dbReference>
<dbReference type="RefSeq" id="WP_204866271.1">
    <property type="nucleotide sequence ID" value="NZ_JAFBBK010000001.1"/>
</dbReference>
<gene>
    <name evidence="2" type="ORF">JOE42_000325</name>
</gene>
<reference evidence="2 3" key="1">
    <citation type="submission" date="2021-01" db="EMBL/GenBank/DDBJ databases">
        <title>Genomics of switchgrass bacterial isolates.</title>
        <authorList>
            <person name="Shade A."/>
        </authorList>
    </citation>
    <scope>NUCLEOTIDE SEQUENCE [LARGE SCALE GENOMIC DNA]</scope>
    <source>
        <strain evidence="2 3">PvP111</strain>
    </source>
</reference>
<keyword evidence="3" id="KW-1185">Reference proteome</keyword>
<organism evidence="2 3">
    <name type="scientific">Rhodococcoides corynebacterioides</name>
    <dbReference type="NCBI Taxonomy" id="53972"/>
    <lineage>
        <taxon>Bacteria</taxon>
        <taxon>Bacillati</taxon>
        <taxon>Actinomycetota</taxon>
        <taxon>Actinomycetes</taxon>
        <taxon>Mycobacteriales</taxon>
        <taxon>Nocardiaceae</taxon>
        <taxon>Rhodococcoides</taxon>
    </lineage>
</organism>
<dbReference type="EMBL" id="JAFBBK010000001">
    <property type="protein sequence ID" value="MBM7413592.1"/>
    <property type="molecule type" value="Genomic_DNA"/>
</dbReference>
<comment type="caution">
    <text evidence="2">The sequence shown here is derived from an EMBL/GenBank/DDBJ whole genome shotgun (WGS) entry which is preliminary data.</text>
</comment>
<evidence type="ECO:0000313" key="3">
    <source>
        <dbReference type="Proteomes" id="UP000703038"/>
    </source>
</evidence>
<proteinExistence type="predicted"/>
<name>A0ABS2KP42_9NOCA</name>